<organism evidence="2 3">
    <name type="scientific">Ophiocordyceps australis</name>
    <dbReference type="NCBI Taxonomy" id="1399860"/>
    <lineage>
        <taxon>Eukaryota</taxon>
        <taxon>Fungi</taxon>
        <taxon>Dikarya</taxon>
        <taxon>Ascomycota</taxon>
        <taxon>Pezizomycotina</taxon>
        <taxon>Sordariomycetes</taxon>
        <taxon>Hypocreomycetidae</taxon>
        <taxon>Hypocreales</taxon>
        <taxon>Ophiocordycipitaceae</taxon>
        <taxon>Ophiocordyceps</taxon>
    </lineage>
</organism>
<name>A0A2C5YNK2_9HYPO</name>
<feature type="compositionally biased region" description="Basic and acidic residues" evidence="1">
    <location>
        <begin position="465"/>
        <end position="483"/>
    </location>
</feature>
<feature type="region of interest" description="Disordered" evidence="1">
    <location>
        <begin position="159"/>
        <end position="188"/>
    </location>
</feature>
<feature type="compositionally biased region" description="Polar residues" evidence="1">
    <location>
        <begin position="406"/>
        <end position="416"/>
    </location>
</feature>
<feature type="compositionally biased region" description="Low complexity" evidence="1">
    <location>
        <begin position="385"/>
        <end position="395"/>
    </location>
</feature>
<sequence>MDELAAHGRQKRRRTGISTLSACGRGFRLSYDDSIRQAHAPGGLGSSYAGSCLPCDAISLCQCQTRPAQDASLQSPFSCWLDIGETQVLGPIVLAHGSQSRSRAEAWLEPDGCAYGATGAYLGDSMNHDAGKANTGAAAPPIPSHVHGADAFKAVWWPQSPESSSTSNSGPREASSSSSSVSSEPLDSAALDSAALQNHHVASLASSSPPRLTKTSQDPPWPPGAQYLHGQLQYSATAPASASLAGLCATEPPAWDPQPPLTDHVHPASSSLLGLGPVCDAPTNATPTYAHAHDALQPPLHAHLDHYPALDPSLGTSHAFSFIDPYSLFPLDLIDASLYSPDLLSLPQVADMTAGVIIPRWSHCHGPEQSGPPPAGQLVVYDAQQQDQGPLGPQQTATLEPDEQPEQQPGTSSLACQGQQQHHQSSRQAKTNKPEPRLPESDAVEVDFDSISLDGFQLVSKRKRNEPAPTDKEKPAKSPQDRAKNTCLRCRVQKLRCNTRDNSTECDACRQFSKTSRKTIHHIACHRGKLIATVLFRQGGLNLTKRWQGTDIKDVGDRFQNSQARTICVTLDLCKEPLVIDVVPFCPAQDDVQDRFWHARDAQGRLVAKGMRLPAYCLESACQTAVAFEKYVLENALVAMVQESLQPNSAGMRGLSTDLFSRTYNLAIDHYIKLGPSTNSSLYKLATVERSMLANLILLWFATRHTTGSAYIIGPDTLGMGPELLDKSYPLYNKVSLPRMVTAQFDSIIHKQILTKYGRRVLQDLEALMFSNKRCYWWSIYVCVFIFLREASLITADRYRHARSNFGTKQLRYTIPDFVEELQDSCNNLLMHWHYYNCKPWPDASKPAQRRQYPFLSDVQCQLIRDTIANPDIQHQLSIWKCYKEDNGCK</sequence>
<feature type="region of interest" description="Disordered" evidence="1">
    <location>
        <begin position="385"/>
        <end position="483"/>
    </location>
</feature>
<reference evidence="2 3" key="1">
    <citation type="submission" date="2017-06" db="EMBL/GenBank/DDBJ databases">
        <title>Ant-infecting Ophiocordyceps genomes reveal a high diversity of potential behavioral manipulation genes and a possible major role for enterotoxins.</title>
        <authorList>
            <person name="De Bekker C."/>
            <person name="Evans H.C."/>
            <person name="Brachmann A."/>
            <person name="Hughes D.P."/>
        </authorList>
    </citation>
    <scope>NUCLEOTIDE SEQUENCE [LARGE SCALE GENOMIC DNA]</scope>
    <source>
        <strain evidence="2 3">1348a</strain>
    </source>
</reference>
<feature type="region of interest" description="Disordered" evidence="1">
    <location>
        <begin position="201"/>
        <end position="227"/>
    </location>
</feature>
<evidence type="ECO:0000313" key="3">
    <source>
        <dbReference type="Proteomes" id="UP000224854"/>
    </source>
</evidence>
<dbReference type="PANTHER" id="PTHR35392">
    <property type="entry name" value="ZN(II)2CYS6 TRANSCRIPTION FACTOR (EUROFUNG)-RELATED-RELATED"/>
    <property type="match status" value="1"/>
</dbReference>
<accession>A0A2C5YNK2</accession>
<protein>
    <recommendedName>
        <fullName evidence="4">Zn(2)-C6 fungal-type domain-containing protein</fullName>
    </recommendedName>
</protein>
<evidence type="ECO:0000313" key="2">
    <source>
        <dbReference type="EMBL" id="PHH68501.1"/>
    </source>
</evidence>
<dbReference type="InterPro" id="IPR052973">
    <property type="entry name" value="Fungal_sec-metab_reg_TF"/>
</dbReference>
<dbReference type="AlphaFoldDB" id="A0A2C5YNK2"/>
<dbReference type="Proteomes" id="UP000224854">
    <property type="component" value="Unassembled WGS sequence"/>
</dbReference>
<evidence type="ECO:0000256" key="1">
    <source>
        <dbReference type="SAM" id="MobiDB-lite"/>
    </source>
</evidence>
<dbReference type="EMBL" id="NJEU01001118">
    <property type="protein sequence ID" value="PHH68501.1"/>
    <property type="molecule type" value="Genomic_DNA"/>
</dbReference>
<evidence type="ECO:0008006" key="4">
    <source>
        <dbReference type="Google" id="ProtNLM"/>
    </source>
</evidence>
<dbReference type="OrthoDB" id="5362630at2759"/>
<dbReference type="PANTHER" id="PTHR35392:SF3">
    <property type="entry name" value="ZN(2)-C6 FUNGAL-TYPE DOMAIN-CONTAINING PROTEIN"/>
    <property type="match status" value="1"/>
</dbReference>
<gene>
    <name evidence="2" type="ORF">CDD82_509</name>
</gene>
<feature type="compositionally biased region" description="Low complexity" evidence="1">
    <location>
        <begin position="417"/>
        <end position="428"/>
    </location>
</feature>
<proteinExistence type="predicted"/>
<feature type="compositionally biased region" description="Low complexity" evidence="1">
    <location>
        <begin position="160"/>
        <end position="188"/>
    </location>
</feature>
<keyword evidence="3" id="KW-1185">Reference proteome</keyword>
<feature type="compositionally biased region" description="Polar residues" evidence="1">
    <location>
        <begin position="204"/>
        <end position="218"/>
    </location>
</feature>
<comment type="caution">
    <text evidence="2">The sequence shown here is derived from an EMBL/GenBank/DDBJ whole genome shotgun (WGS) entry which is preliminary data.</text>
</comment>